<dbReference type="PANTHER" id="PTHR20883">
    <property type="entry name" value="PHYTANOYL-COA DIOXYGENASE DOMAIN CONTAINING 1"/>
    <property type="match status" value="1"/>
</dbReference>
<proteinExistence type="predicted"/>
<evidence type="ECO:0000313" key="3">
    <source>
        <dbReference type="Proteomes" id="UP001307760"/>
    </source>
</evidence>
<dbReference type="RefSeq" id="WP_261954861.1">
    <property type="nucleotide sequence ID" value="NZ_JAZBJP010000034.1"/>
</dbReference>
<name>A0ABU7NZ21_9ACTN</name>
<dbReference type="GO" id="GO:0051213">
    <property type="term" value="F:dioxygenase activity"/>
    <property type="evidence" value="ECO:0007669"/>
    <property type="project" value="UniProtKB-KW"/>
</dbReference>
<feature type="compositionally biased region" description="Polar residues" evidence="1">
    <location>
        <begin position="1"/>
        <end position="16"/>
    </location>
</feature>
<protein>
    <submittedName>
        <fullName evidence="2">Phytanoyl-CoA dioxygenase family protein</fullName>
    </submittedName>
</protein>
<dbReference type="SUPFAM" id="SSF51197">
    <property type="entry name" value="Clavaminate synthase-like"/>
    <property type="match status" value="1"/>
</dbReference>
<dbReference type="InterPro" id="IPR008775">
    <property type="entry name" value="Phytyl_CoA_dOase-like"/>
</dbReference>
<sequence length="275" mass="29508">MTATKGGTTVDGNAPTSAEDLSPECVERYRREGFVHVPGVLTPAEVEEFRTGGTELLGQDDKTHWGDRSGTVLDFVEHAQLRSAAMLRLALHPRVASLAERLAGTSLRLFKLELLRKGTGRSKPTEPHFDAFALPVDEAPATLTAWVALVDVPVERGCMTFVPGSHLLPPPEVTAHAWAAYDRPEVAWLPRVTVPLRAGDCTFHHARTVHAAGANASDAPRISATTVYADAGAVYRPTGNQGLDELPGAGLLVPGQRLDDDRFPLLSPGVHRPAD</sequence>
<dbReference type="EMBL" id="JAZBJP010000034">
    <property type="protein sequence ID" value="MEE4424137.1"/>
    <property type="molecule type" value="Genomic_DNA"/>
</dbReference>
<dbReference type="PANTHER" id="PTHR20883:SF46">
    <property type="entry name" value="PHYTANOYL-COA HYDROXYLASE"/>
    <property type="match status" value="1"/>
</dbReference>
<organism evidence="2 3">
    <name type="scientific">Streptomyces bugieae</name>
    <dbReference type="NCBI Taxonomy" id="3098223"/>
    <lineage>
        <taxon>Bacteria</taxon>
        <taxon>Bacillati</taxon>
        <taxon>Actinomycetota</taxon>
        <taxon>Actinomycetes</taxon>
        <taxon>Kitasatosporales</taxon>
        <taxon>Streptomycetaceae</taxon>
        <taxon>Streptomyces</taxon>
    </lineage>
</organism>
<dbReference type="Proteomes" id="UP001307760">
    <property type="component" value="Unassembled WGS sequence"/>
</dbReference>
<reference evidence="2 3" key="1">
    <citation type="submission" date="2023-12" db="EMBL/GenBank/DDBJ databases">
        <title>30 novel species of actinomycetes from the DSMZ collection.</title>
        <authorList>
            <person name="Nouioui I."/>
        </authorList>
    </citation>
    <scope>NUCLEOTIDE SEQUENCE [LARGE SCALE GENOMIC DNA]</scope>
    <source>
        <strain evidence="2 3">DSM 41528</strain>
    </source>
</reference>
<dbReference type="Gene3D" id="2.60.120.620">
    <property type="entry name" value="q2cbj1_9rhob like domain"/>
    <property type="match status" value="1"/>
</dbReference>
<dbReference type="Pfam" id="PF05721">
    <property type="entry name" value="PhyH"/>
    <property type="match status" value="1"/>
</dbReference>
<keyword evidence="2" id="KW-0223">Dioxygenase</keyword>
<evidence type="ECO:0000256" key="1">
    <source>
        <dbReference type="SAM" id="MobiDB-lite"/>
    </source>
</evidence>
<evidence type="ECO:0000313" key="2">
    <source>
        <dbReference type="EMBL" id="MEE4424137.1"/>
    </source>
</evidence>
<accession>A0ABU7NZ21</accession>
<comment type="caution">
    <text evidence="2">The sequence shown here is derived from an EMBL/GenBank/DDBJ whole genome shotgun (WGS) entry which is preliminary data.</text>
</comment>
<keyword evidence="2" id="KW-0560">Oxidoreductase</keyword>
<feature type="region of interest" description="Disordered" evidence="1">
    <location>
        <begin position="1"/>
        <end position="23"/>
    </location>
</feature>
<keyword evidence="3" id="KW-1185">Reference proteome</keyword>
<gene>
    <name evidence="2" type="ORF">V2J85_33210</name>
</gene>